<keyword evidence="12" id="KW-0418">Kinase</keyword>
<dbReference type="EMBL" id="AYRZ02000003">
    <property type="protein sequence ID" value="PHT85350.1"/>
    <property type="molecule type" value="Genomic_DNA"/>
</dbReference>
<evidence type="ECO:0000256" key="1">
    <source>
        <dbReference type="ARBA" id="ARBA00004162"/>
    </source>
</evidence>
<evidence type="ECO:0000256" key="10">
    <source>
        <dbReference type="ARBA" id="ARBA00022737"/>
    </source>
</evidence>
<evidence type="ECO:0000256" key="9">
    <source>
        <dbReference type="ARBA" id="ARBA00022729"/>
    </source>
</evidence>
<dbReference type="SMART" id="SM00220">
    <property type="entry name" value="S_TKc"/>
    <property type="match status" value="1"/>
</dbReference>
<dbReference type="FunFam" id="1.25.40.10:FF:000343">
    <property type="entry name" value="Pentatricopeptide repeat-containing protein At3g58590"/>
    <property type="match status" value="1"/>
</dbReference>
<feature type="repeat" description="PPR" evidence="20">
    <location>
        <begin position="282"/>
        <end position="316"/>
    </location>
</feature>
<keyword evidence="23" id="KW-1185">Reference proteome</keyword>
<dbReference type="PANTHER" id="PTHR48055">
    <property type="entry name" value="LEUCINE-RICH REPEAT RECEPTOR PROTEIN KINASE EMS1"/>
    <property type="match status" value="1"/>
</dbReference>
<evidence type="ECO:0000256" key="11">
    <source>
        <dbReference type="ARBA" id="ARBA00022741"/>
    </source>
</evidence>
<dbReference type="InterPro" id="IPR011990">
    <property type="entry name" value="TPR-like_helical_dom_sf"/>
</dbReference>
<evidence type="ECO:0000313" key="22">
    <source>
        <dbReference type="EMBL" id="PHT85350.1"/>
    </source>
</evidence>
<comment type="catalytic activity">
    <reaction evidence="18">
        <text>L-threonyl-[protein] + ATP = O-phospho-L-threonyl-[protein] + ADP + H(+)</text>
        <dbReference type="Rhea" id="RHEA:46608"/>
        <dbReference type="Rhea" id="RHEA-COMP:11060"/>
        <dbReference type="Rhea" id="RHEA-COMP:11605"/>
        <dbReference type="ChEBI" id="CHEBI:15378"/>
        <dbReference type="ChEBI" id="CHEBI:30013"/>
        <dbReference type="ChEBI" id="CHEBI:30616"/>
        <dbReference type="ChEBI" id="CHEBI:61977"/>
        <dbReference type="ChEBI" id="CHEBI:456216"/>
        <dbReference type="EC" id="2.7.11.1"/>
    </reaction>
</comment>
<reference evidence="22 23" key="1">
    <citation type="journal article" date="2014" name="Nat. Genet.">
        <title>Genome sequence of the hot pepper provides insights into the evolution of pungency in Capsicum species.</title>
        <authorList>
            <person name="Kim S."/>
            <person name="Park M."/>
            <person name="Yeom S.I."/>
            <person name="Kim Y.M."/>
            <person name="Lee J.M."/>
            <person name="Lee H.A."/>
            <person name="Seo E."/>
            <person name="Choi J."/>
            <person name="Cheong K."/>
            <person name="Kim K.T."/>
            <person name="Jung K."/>
            <person name="Lee G.W."/>
            <person name="Oh S.K."/>
            <person name="Bae C."/>
            <person name="Kim S.B."/>
            <person name="Lee H.Y."/>
            <person name="Kim S.Y."/>
            <person name="Kim M.S."/>
            <person name="Kang B.C."/>
            <person name="Jo Y.D."/>
            <person name="Yang H.B."/>
            <person name="Jeong H.J."/>
            <person name="Kang W.H."/>
            <person name="Kwon J.K."/>
            <person name="Shin C."/>
            <person name="Lim J.Y."/>
            <person name="Park J.H."/>
            <person name="Huh J.H."/>
            <person name="Kim J.S."/>
            <person name="Kim B.D."/>
            <person name="Cohen O."/>
            <person name="Paran I."/>
            <person name="Suh M.C."/>
            <person name="Lee S.B."/>
            <person name="Kim Y.K."/>
            <person name="Shin Y."/>
            <person name="Noh S.J."/>
            <person name="Park J."/>
            <person name="Seo Y.S."/>
            <person name="Kwon S.Y."/>
            <person name="Kim H.A."/>
            <person name="Park J.M."/>
            <person name="Kim H.J."/>
            <person name="Choi S.B."/>
            <person name="Bosland P.W."/>
            <person name="Reeves G."/>
            <person name="Jo S.H."/>
            <person name="Lee B.W."/>
            <person name="Cho H.T."/>
            <person name="Choi H.S."/>
            <person name="Lee M.S."/>
            <person name="Yu Y."/>
            <person name="Do Choi Y."/>
            <person name="Park B.S."/>
            <person name="van Deynze A."/>
            <person name="Ashrafi H."/>
            <person name="Hill T."/>
            <person name="Kim W.T."/>
            <person name="Pai H.S."/>
            <person name="Ahn H.K."/>
            <person name="Yeam I."/>
            <person name="Giovannoni J.J."/>
            <person name="Rose J.K."/>
            <person name="Sorensen I."/>
            <person name="Lee S.J."/>
            <person name="Kim R.W."/>
            <person name="Choi I.Y."/>
            <person name="Choi B.S."/>
            <person name="Lim J.S."/>
            <person name="Lee Y.H."/>
            <person name="Choi D."/>
        </authorList>
    </citation>
    <scope>NUCLEOTIDE SEQUENCE [LARGE SCALE GENOMIC DNA]</scope>
    <source>
        <strain evidence="23">cv. CM334</strain>
    </source>
</reference>
<dbReference type="Pfam" id="PF01535">
    <property type="entry name" value="PPR"/>
    <property type="match status" value="1"/>
</dbReference>
<dbReference type="Gramene" id="PHT85350">
    <property type="protein sequence ID" value="PHT85350"/>
    <property type="gene ID" value="T459_07456"/>
</dbReference>
<dbReference type="Pfam" id="PF13041">
    <property type="entry name" value="PPR_2"/>
    <property type="match status" value="2"/>
</dbReference>
<keyword evidence="3" id="KW-1003">Cell membrane</keyword>
<dbReference type="GO" id="GO:0005886">
    <property type="term" value="C:plasma membrane"/>
    <property type="evidence" value="ECO:0007669"/>
    <property type="project" value="UniProtKB-SubCell"/>
</dbReference>
<dbReference type="PROSITE" id="PS50011">
    <property type="entry name" value="PROTEIN_KINASE_DOM"/>
    <property type="match status" value="1"/>
</dbReference>
<evidence type="ECO:0000256" key="19">
    <source>
        <dbReference type="ARBA" id="ARBA00048679"/>
    </source>
</evidence>
<keyword evidence="17" id="KW-0325">Glycoprotein</keyword>
<dbReference type="InterPro" id="IPR000719">
    <property type="entry name" value="Prot_kinase_dom"/>
</dbReference>
<dbReference type="SUPFAM" id="SSF56112">
    <property type="entry name" value="Protein kinase-like (PK-like)"/>
    <property type="match status" value="1"/>
</dbReference>
<evidence type="ECO:0000256" key="14">
    <source>
        <dbReference type="ARBA" id="ARBA00022989"/>
    </source>
</evidence>
<keyword evidence="5" id="KW-0597">Phosphoprotein</keyword>
<protein>
    <recommendedName>
        <fullName evidence="2">non-specific serine/threonine protein kinase</fullName>
        <ecNumber evidence="2">2.7.11.1</ecNumber>
    </recommendedName>
</protein>
<keyword evidence="15" id="KW-0472">Membrane</keyword>
<evidence type="ECO:0000256" key="13">
    <source>
        <dbReference type="ARBA" id="ARBA00022840"/>
    </source>
</evidence>
<evidence type="ECO:0000256" key="2">
    <source>
        <dbReference type="ARBA" id="ARBA00012513"/>
    </source>
</evidence>
<feature type="repeat" description="PPR" evidence="20">
    <location>
        <begin position="383"/>
        <end position="417"/>
    </location>
</feature>
<keyword evidence="4" id="KW-0723">Serine/threonine-protein kinase</keyword>
<evidence type="ECO:0000256" key="3">
    <source>
        <dbReference type="ARBA" id="ARBA00022475"/>
    </source>
</evidence>
<feature type="domain" description="Protein kinase" evidence="21">
    <location>
        <begin position="1"/>
        <end position="205"/>
    </location>
</feature>
<keyword evidence="10" id="KW-0677">Repeat</keyword>
<dbReference type="Gene3D" id="1.10.510.10">
    <property type="entry name" value="Transferase(Phosphotransferase) domain 1"/>
    <property type="match status" value="1"/>
</dbReference>
<evidence type="ECO:0000256" key="20">
    <source>
        <dbReference type="PROSITE-ProRule" id="PRU00708"/>
    </source>
</evidence>
<evidence type="ECO:0000256" key="5">
    <source>
        <dbReference type="ARBA" id="ARBA00022553"/>
    </source>
</evidence>
<keyword evidence="9" id="KW-0732">Signal</keyword>
<evidence type="ECO:0000256" key="12">
    <source>
        <dbReference type="ARBA" id="ARBA00022777"/>
    </source>
</evidence>
<keyword evidence="14" id="KW-1133">Transmembrane helix</keyword>
<dbReference type="Pfam" id="PF00069">
    <property type="entry name" value="Pkinase"/>
    <property type="match status" value="1"/>
</dbReference>
<comment type="catalytic activity">
    <reaction evidence="19">
        <text>L-seryl-[protein] + ATP = O-phospho-L-seryl-[protein] + ADP + H(+)</text>
        <dbReference type="Rhea" id="RHEA:17989"/>
        <dbReference type="Rhea" id="RHEA-COMP:9863"/>
        <dbReference type="Rhea" id="RHEA-COMP:11604"/>
        <dbReference type="ChEBI" id="CHEBI:15378"/>
        <dbReference type="ChEBI" id="CHEBI:29999"/>
        <dbReference type="ChEBI" id="CHEBI:30616"/>
        <dbReference type="ChEBI" id="CHEBI:83421"/>
        <dbReference type="ChEBI" id="CHEBI:456216"/>
        <dbReference type="EC" id="2.7.11.1"/>
    </reaction>
</comment>
<evidence type="ECO:0000259" key="21">
    <source>
        <dbReference type="PROSITE" id="PS50011"/>
    </source>
</evidence>
<dbReference type="AlphaFoldDB" id="A0A2G2ZTN6"/>
<dbReference type="Gene3D" id="1.25.40.10">
    <property type="entry name" value="Tetratricopeptide repeat domain"/>
    <property type="match status" value="2"/>
</dbReference>
<organism evidence="22 23">
    <name type="scientific">Capsicum annuum</name>
    <name type="common">Capsicum pepper</name>
    <dbReference type="NCBI Taxonomy" id="4072"/>
    <lineage>
        <taxon>Eukaryota</taxon>
        <taxon>Viridiplantae</taxon>
        <taxon>Streptophyta</taxon>
        <taxon>Embryophyta</taxon>
        <taxon>Tracheophyta</taxon>
        <taxon>Spermatophyta</taxon>
        <taxon>Magnoliopsida</taxon>
        <taxon>eudicotyledons</taxon>
        <taxon>Gunneridae</taxon>
        <taxon>Pentapetalae</taxon>
        <taxon>asterids</taxon>
        <taxon>lamiids</taxon>
        <taxon>Solanales</taxon>
        <taxon>Solanaceae</taxon>
        <taxon>Solanoideae</taxon>
        <taxon>Capsiceae</taxon>
        <taxon>Capsicum</taxon>
    </lineage>
</organism>
<reference evidence="22 23" key="2">
    <citation type="journal article" date="2017" name="Genome Biol.">
        <title>New reference genome sequences of hot pepper reveal the massive evolution of plant disease-resistance genes by retroduplication.</title>
        <authorList>
            <person name="Kim S."/>
            <person name="Park J."/>
            <person name="Yeom S.I."/>
            <person name="Kim Y.M."/>
            <person name="Seo E."/>
            <person name="Kim K.T."/>
            <person name="Kim M.S."/>
            <person name="Lee J.M."/>
            <person name="Cheong K."/>
            <person name="Shin H.S."/>
            <person name="Kim S.B."/>
            <person name="Han K."/>
            <person name="Lee J."/>
            <person name="Park M."/>
            <person name="Lee H.A."/>
            <person name="Lee H.Y."/>
            <person name="Lee Y."/>
            <person name="Oh S."/>
            <person name="Lee J.H."/>
            <person name="Choi E."/>
            <person name="Choi E."/>
            <person name="Lee S.E."/>
            <person name="Jeon J."/>
            <person name="Kim H."/>
            <person name="Choi G."/>
            <person name="Song H."/>
            <person name="Lee J."/>
            <person name="Lee S.C."/>
            <person name="Kwon J.K."/>
            <person name="Lee H.Y."/>
            <person name="Koo N."/>
            <person name="Hong Y."/>
            <person name="Kim R.W."/>
            <person name="Kang W.H."/>
            <person name="Huh J.H."/>
            <person name="Kang B.C."/>
            <person name="Yang T.J."/>
            <person name="Lee Y.H."/>
            <person name="Bennetzen J.L."/>
            <person name="Choi D."/>
        </authorList>
    </citation>
    <scope>NUCLEOTIDE SEQUENCE [LARGE SCALE GENOMIC DNA]</scope>
    <source>
        <strain evidence="23">cv. CM334</strain>
    </source>
</reference>
<evidence type="ECO:0000256" key="18">
    <source>
        <dbReference type="ARBA" id="ARBA00047899"/>
    </source>
</evidence>
<comment type="subcellular location">
    <subcellularLocation>
        <location evidence="1">Cell membrane</location>
        <topology evidence="1">Single-pass membrane protein</topology>
    </subcellularLocation>
</comment>
<accession>A0A2G2ZTN6</accession>
<evidence type="ECO:0000256" key="6">
    <source>
        <dbReference type="ARBA" id="ARBA00022614"/>
    </source>
</evidence>
<dbReference type="PROSITE" id="PS00108">
    <property type="entry name" value="PROTEIN_KINASE_ST"/>
    <property type="match status" value="1"/>
</dbReference>
<evidence type="ECO:0000256" key="16">
    <source>
        <dbReference type="ARBA" id="ARBA00023170"/>
    </source>
</evidence>
<dbReference type="PANTHER" id="PTHR48055:SF61">
    <property type="entry name" value="LEUCINE RICH REPEAT CONTAINING PROTEIN"/>
    <property type="match status" value="1"/>
</dbReference>
<dbReference type="NCBIfam" id="TIGR00756">
    <property type="entry name" value="PPR"/>
    <property type="match status" value="3"/>
</dbReference>
<sequence>MTIIQRMNIIIDVASALHYLHHQCPTPMIHCDIKPQNILLDEDLIAHLGDFSLVRFVPGFSNAPESHQFSSLGVMGTIGSAAPEYGMGSQVSVLGDMYSFGVLILEIFTGRRPTHTLFQASSTLHHFVETALPEKVMEILDKTAFHGEMISEATYGEEYRASIKKEQMECLVGILEIGVACSAESPRDRLTMRQVHGIKDSDAYRKPQKGRYGLSPKLIKLVNAVAATAASPVNGSSETTSLMDLFFFFFFFLSIDLLRVATAPPLNIKRPPLTLSYWSDMDFAFVALLIGGYSYSNQPIEAINLYNEMCRSGVKPDHITFATLLSDFDDTMKLKEVLQIHSHVIRFGFSSSLIVCNSLVDSYCKTCCLDTASQLFSEMTTKDSVSFNVMITGYTKFGFREKALKLFRQMRNMGFQPSDFTFAAVVGLSVGSDDVIFGQQIHGLAIKTSYVWDVFVANALLDFYSKHDYIDFAKNLFDEMPELCMEWTV</sequence>
<dbReference type="GO" id="GO:0004674">
    <property type="term" value="F:protein serine/threonine kinase activity"/>
    <property type="evidence" value="ECO:0007669"/>
    <property type="project" value="UniProtKB-KW"/>
</dbReference>
<evidence type="ECO:0000256" key="15">
    <source>
        <dbReference type="ARBA" id="ARBA00023136"/>
    </source>
</evidence>
<dbReference type="InterPro" id="IPR051564">
    <property type="entry name" value="LRR_receptor-like_kinase"/>
</dbReference>
<dbReference type="InterPro" id="IPR011009">
    <property type="entry name" value="Kinase-like_dom_sf"/>
</dbReference>
<dbReference type="PROSITE" id="PS51375">
    <property type="entry name" value="PPR"/>
    <property type="match status" value="2"/>
</dbReference>
<evidence type="ECO:0000256" key="17">
    <source>
        <dbReference type="ARBA" id="ARBA00023180"/>
    </source>
</evidence>
<dbReference type="InterPro" id="IPR002885">
    <property type="entry name" value="PPR_rpt"/>
</dbReference>
<dbReference type="Proteomes" id="UP000222542">
    <property type="component" value="Unassembled WGS sequence"/>
</dbReference>
<name>A0A2G2ZTN6_CAPAN</name>
<keyword evidence="8" id="KW-0812">Transmembrane</keyword>
<dbReference type="FunFam" id="1.10.510.10:FF:000358">
    <property type="entry name" value="Putative leucine-rich repeat receptor-like serine/threonine-protein kinase"/>
    <property type="match status" value="1"/>
</dbReference>
<keyword evidence="6" id="KW-0433">Leucine-rich repeat</keyword>
<evidence type="ECO:0000256" key="4">
    <source>
        <dbReference type="ARBA" id="ARBA00022527"/>
    </source>
</evidence>
<dbReference type="GO" id="GO:0005524">
    <property type="term" value="F:ATP binding"/>
    <property type="evidence" value="ECO:0007669"/>
    <property type="project" value="UniProtKB-KW"/>
</dbReference>
<gene>
    <name evidence="22" type="ORF">T459_07456</name>
</gene>
<evidence type="ECO:0000256" key="8">
    <source>
        <dbReference type="ARBA" id="ARBA00022692"/>
    </source>
</evidence>
<proteinExistence type="predicted"/>
<keyword evidence="11" id="KW-0547">Nucleotide-binding</keyword>
<dbReference type="InterPro" id="IPR008271">
    <property type="entry name" value="Ser/Thr_kinase_AS"/>
</dbReference>
<keyword evidence="13" id="KW-0067">ATP-binding</keyword>
<dbReference type="EC" id="2.7.11.1" evidence="2"/>
<evidence type="ECO:0000256" key="7">
    <source>
        <dbReference type="ARBA" id="ARBA00022679"/>
    </source>
</evidence>
<keyword evidence="16" id="KW-0675">Receptor</keyword>
<evidence type="ECO:0000313" key="23">
    <source>
        <dbReference type="Proteomes" id="UP000222542"/>
    </source>
</evidence>
<keyword evidence="7" id="KW-0808">Transferase</keyword>
<comment type="caution">
    <text evidence="22">The sequence shown here is derived from an EMBL/GenBank/DDBJ whole genome shotgun (WGS) entry which is preliminary data.</text>
</comment>